<proteinExistence type="predicted"/>
<evidence type="ECO:0000313" key="1">
    <source>
        <dbReference type="EMBL" id="KZS07166.1"/>
    </source>
</evidence>
<gene>
    <name evidence="1" type="ORF">APZ42_029191</name>
</gene>
<keyword evidence="2" id="KW-1185">Reference proteome</keyword>
<sequence>MNEYHAAAEQKKEFLHAAAMIFSVKNNCSGIKIFPAVWVRRIFMETGVHQSVIRSLTLAKTSFSRKKGQVLGFQVYMDDVELANPLGSRLLKIFNYLGWKDKRKWLGVSVNFAGDMPASNFMGGFKESVEFANLPCRTCMINKSDLDNIHHHVDCVLRKRPAPSCTGRIFSKIWLTPEFKVCEVVESSLFHLYYGKIKS</sequence>
<dbReference type="EMBL" id="LRGB01002554">
    <property type="protein sequence ID" value="KZS07166.1"/>
    <property type="molecule type" value="Genomic_DNA"/>
</dbReference>
<dbReference type="OrthoDB" id="7699125at2759"/>
<evidence type="ECO:0000313" key="2">
    <source>
        <dbReference type="Proteomes" id="UP000076858"/>
    </source>
</evidence>
<comment type="caution">
    <text evidence="1">The sequence shown here is derived from an EMBL/GenBank/DDBJ whole genome shotgun (WGS) entry which is preliminary data.</text>
</comment>
<dbReference type="AlphaFoldDB" id="A0A164PUY4"/>
<accession>A0A164PUY4</accession>
<reference evidence="1 2" key="1">
    <citation type="submission" date="2016-03" db="EMBL/GenBank/DDBJ databases">
        <title>EvidentialGene: Evidence-directed Construction of Genes on Genomes.</title>
        <authorList>
            <person name="Gilbert D.G."/>
            <person name="Choi J.-H."/>
            <person name="Mockaitis K."/>
            <person name="Colbourne J."/>
            <person name="Pfrender M."/>
        </authorList>
    </citation>
    <scope>NUCLEOTIDE SEQUENCE [LARGE SCALE GENOMIC DNA]</scope>
    <source>
        <strain evidence="1 2">Xinb3</strain>
        <tissue evidence="1">Complete organism</tissue>
    </source>
</reference>
<organism evidence="1 2">
    <name type="scientific">Daphnia magna</name>
    <dbReference type="NCBI Taxonomy" id="35525"/>
    <lineage>
        <taxon>Eukaryota</taxon>
        <taxon>Metazoa</taxon>
        <taxon>Ecdysozoa</taxon>
        <taxon>Arthropoda</taxon>
        <taxon>Crustacea</taxon>
        <taxon>Branchiopoda</taxon>
        <taxon>Diplostraca</taxon>
        <taxon>Cladocera</taxon>
        <taxon>Anomopoda</taxon>
        <taxon>Daphniidae</taxon>
        <taxon>Daphnia</taxon>
    </lineage>
</organism>
<protein>
    <submittedName>
        <fullName evidence="1">Uncharacterized protein</fullName>
    </submittedName>
</protein>
<dbReference type="Proteomes" id="UP000076858">
    <property type="component" value="Unassembled WGS sequence"/>
</dbReference>
<name>A0A164PUY4_9CRUS</name>